<dbReference type="PANTHER" id="PTHR43265">
    <property type="entry name" value="ESTERASE ESTD"/>
    <property type="match status" value="1"/>
</dbReference>
<dbReference type="Pfam" id="PF12146">
    <property type="entry name" value="Hydrolase_4"/>
    <property type="match status" value="1"/>
</dbReference>
<dbReference type="Proteomes" id="UP000251835">
    <property type="component" value="Unassembled WGS sequence"/>
</dbReference>
<proteinExistence type="predicted"/>
<dbReference type="InterPro" id="IPR022742">
    <property type="entry name" value="Hydrolase_4"/>
</dbReference>
<dbReference type="EMBL" id="QENZ01000003">
    <property type="protein sequence ID" value="PVX51881.1"/>
    <property type="molecule type" value="Genomic_DNA"/>
</dbReference>
<name>A0A7L4UR09_BALHA</name>
<evidence type="ECO:0000259" key="2">
    <source>
        <dbReference type="Pfam" id="PF12146"/>
    </source>
</evidence>
<dbReference type="OrthoDB" id="9809549at2"/>
<dbReference type="Gene3D" id="3.40.50.1820">
    <property type="entry name" value="alpha/beta hydrolase"/>
    <property type="match status" value="1"/>
</dbReference>
<evidence type="ECO:0000313" key="4">
    <source>
        <dbReference type="Proteomes" id="UP000251835"/>
    </source>
</evidence>
<reference evidence="3 4" key="1">
    <citation type="submission" date="2018-05" db="EMBL/GenBank/DDBJ databases">
        <title>Genomic Encyclopedia of Type Strains, Phase IV (KMG-IV): sequencing the most valuable type-strain genomes for metagenomic binning, comparative biology and taxonomic classification.</title>
        <authorList>
            <person name="Goeker M."/>
        </authorList>
    </citation>
    <scope>NUCLEOTIDE SEQUENCE [LARGE SCALE GENOMIC DNA]</scope>
    <source>
        <strain evidence="3 4">DSM 28579</strain>
    </source>
</reference>
<dbReference type="SUPFAM" id="SSF53474">
    <property type="entry name" value="alpha/beta-Hydrolases"/>
    <property type="match status" value="1"/>
</dbReference>
<evidence type="ECO:0000256" key="1">
    <source>
        <dbReference type="SAM" id="SignalP"/>
    </source>
</evidence>
<keyword evidence="4" id="KW-1185">Reference proteome</keyword>
<keyword evidence="1" id="KW-0732">Signal</keyword>
<feature type="signal peptide" evidence="1">
    <location>
        <begin position="1"/>
        <end position="19"/>
    </location>
</feature>
<dbReference type="GO" id="GO:0052689">
    <property type="term" value="F:carboxylic ester hydrolase activity"/>
    <property type="evidence" value="ECO:0007669"/>
    <property type="project" value="TreeGrafter"/>
</dbReference>
<protein>
    <recommendedName>
        <fullName evidence="2">Serine aminopeptidase S33 domain-containing protein</fullName>
    </recommendedName>
</protein>
<accession>A0A7L4UR09</accession>
<evidence type="ECO:0000313" key="3">
    <source>
        <dbReference type="EMBL" id="PVX51881.1"/>
    </source>
</evidence>
<sequence>MKTKWLLIFISILWSNLFAQDIVGTWQGTLELPTIKLPIVFHFTEEENQLKATMDSPMQGATGIPVDEVINEKGVLELKVKASGLVYTAKIDGDKLIGTFKQAGMEFPLVLAKKNNNEVELRPQTPKPPYDYITKEVEVFNKKQEVKLAGTLSLPREGNDFPIVVMITGSGTQNRDEEIFGHKPFLVIANYLAKYGIGSLRMDDRGIGGSDEGKPNPTTADFATDIASAVEYLTTEDYTNIGLLGHSEGGMIAPIVAVDDVRVKFLVLLAAPGIPCSELLILQNDAIARGYGMPDSLLEHNKKINRLMYDFIDSYEGDNIKADMRAFMKKENLPIDEKQLKVLTSPWFQYFIRFNPNDYLQKIKIPVLALNGSLDLQVLADENLHGIEKSLQATGNKKFETKKFDGLNHLFQNAKTGLPVEYGQIEETISLEVLETISNWIKQL</sequence>
<gene>
    <name evidence="3" type="ORF">C7377_0172</name>
</gene>
<comment type="caution">
    <text evidence="3">The sequence shown here is derived from an EMBL/GenBank/DDBJ whole genome shotgun (WGS) entry which is preliminary data.</text>
</comment>
<dbReference type="RefSeq" id="WP_116495451.1">
    <property type="nucleotide sequence ID" value="NZ_QENZ01000003.1"/>
</dbReference>
<dbReference type="InterPro" id="IPR053145">
    <property type="entry name" value="AB_hydrolase_Est10"/>
</dbReference>
<feature type="chain" id="PRO_5029825866" description="Serine aminopeptidase S33 domain-containing protein" evidence="1">
    <location>
        <begin position="20"/>
        <end position="444"/>
    </location>
</feature>
<feature type="domain" description="Serine aminopeptidase S33" evidence="2">
    <location>
        <begin position="188"/>
        <end position="273"/>
    </location>
</feature>
<dbReference type="InterPro" id="IPR029058">
    <property type="entry name" value="AB_hydrolase_fold"/>
</dbReference>
<dbReference type="PANTHER" id="PTHR43265:SF1">
    <property type="entry name" value="ESTERASE ESTD"/>
    <property type="match status" value="1"/>
</dbReference>
<dbReference type="AlphaFoldDB" id="A0A7L4UR09"/>
<organism evidence="3 4">
    <name type="scientific">Balneicella halophila</name>
    <dbReference type="NCBI Taxonomy" id="1537566"/>
    <lineage>
        <taxon>Bacteria</taxon>
        <taxon>Pseudomonadati</taxon>
        <taxon>Bacteroidota</taxon>
        <taxon>Bacteroidia</taxon>
        <taxon>Bacteroidales</taxon>
        <taxon>Balneicellaceae</taxon>
        <taxon>Balneicella</taxon>
    </lineage>
</organism>